<dbReference type="CDD" id="cd12152">
    <property type="entry name" value="F1-ATPase_delta"/>
    <property type="match status" value="1"/>
</dbReference>
<dbReference type="NCBIfam" id="TIGR01216">
    <property type="entry name" value="ATP_synt_epsi"/>
    <property type="match status" value="1"/>
</dbReference>
<gene>
    <name evidence="8" type="primary">atpC</name>
    <name evidence="12" type="ORF">E9934_02035</name>
</gene>
<protein>
    <recommendedName>
        <fullName evidence="8">ATP synthase epsilon chain</fullName>
    </recommendedName>
    <alternativeName>
        <fullName evidence="8">ATP synthase F1 sector epsilon subunit</fullName>
    </alternativeName>
    <alternativeName>
        <fullName evidence="8">F-ATPase epsilon subunit</fullName>
    </alternativeName>
</protein>
<dbReference type="NCBIfam" id="NF009977">
    <property type="entry name" value="PRK13442.1"/>
    <property type="match status" value="1"/>
</dbReference>
<evidence type="ECO:0000256" key="9">
    <source>
        <dbReference type="RuleBase" id="RU003656"/>
    </source>
</evidence>
<comment type="caution">
    <text evidence="12">The sequence shown here is derived from an EMBL/GenBank/DDBJ whole genome shotgun (WGS) entry which is preliminary data.</text>
</comment>
<dbReference type="Gene3D" id="2.60.15.10">
    <property type="entry name" value="F0F1 ATP synthase delta/epsilon subunit, N-terminal"/>
    <property type="match status" value="1"/>
</dbReference>
<evidence type="ECO:0000256" key="10">
    <source>
        <dbReference type="SAM" id="Coils"/>
    </source>
</evidence>
<keyword evidence="8" id="KW-1003">Cell membrane</keyword>
<dbReference type="GO" id="GO:0005524">
    <property type="term" value="F:ATP binding"/>
    <property type="evidence" value="ECO:0007669"/>
    <property type="project" value="UniProtKB-UniRule"/>
</dbReference>
<comment type="subcellular location">
    <subcellularLocation>
        <location evidence="1 8">Cell membrane</location>
        <topology evidence="1 8">Peripheral membrane protein</topology>
    </subcellularLocation>
</comment>
<evidence type="ECO:0000256" key="7">
    <source>
        <dbReference type="ARBA" id="ARBA00023310"/>
    </source>
</evidence>
<reference evidence="12 13" key="1">
    <citation type="journal article" date="2009" name="Int. J. Syst. Evol. Microbiol.">
        <title>Nocardioides caeni sp. nov., isolated from wastewater.</title>
        <authorList>
            <person name="Yoon J.H."/>
            <person name="Kang S.J."/>
            <person name="Park S."/>
            <person name="Kim W."/>
            <person name="Oh T.K."/>
        </authorList>
    </citation>
    <scope>NUCLEOTIDE SEQUENCE [LARGE SCALE GENOMIC DNA]</scope>
    <source>
        <strain evidence="12 13">DSM 23134</strain>
    </source>
</reference>
<evidence type="ECO:0000256" key="5">
    <source>
        <dbReference type="ARBA" id="ARBA00023136"/>
    </source>
</evidence>
<evidence type="ECO:0000313" key="12">
    <source>
        <dbReference type="EMBL" id="THV18430.1"/>
    </source>
</evidence>
<evidence type="ECO:0000259" key="11">
    <source>
        <dbReference type="Pfam" id="PF02823"/>
    </source>
</evidence>
<name>A0A4S8NNC8_9ACTN</name>
<dbReference type="InterPro" id="IPR020546">
    <property type="entry name" value="ATP_synth_F1_dsu/esu_N"/>
</dbReference>
<feature type="domain" description="ATP synthase F1 complex delta/epsilon subunit N-terminal" evidence="11">
    <location>
        <begin position="9"/>
        <end position="88"/>
    </location>
</feature>
<proteinExistence type="inferred from homology"/>
<accession>A0A4S8NNC8</accession>
<keyword evidence="13" id="KW-1185">Reference proteome</keyword>
<evidence type="ECO:0000256" key="4">
    <source>
        <dbReference type="ARBA" id="ARBA00023065"/>
    </source>
</evidence>
<dbReference type="GO" id="GO:0005886">
    <property type="term" value="C:plasma membrane"/>
    <property type="evidence" value="ECO:0007669"/>
    <property type="project" value="UniProtKB-SubCell"/>
</dbReference>
<evidence type="ECO:0000256" key="6">
    <source>
        <dbReference type="ARBA" id="ARBA00023196"/>
    </source>
</evidence>
<dbReference type="HAMAP" id="MF_00530">
    <property type="entry name" value="ATP_synth_epsil_bac"/>
    <property type="match status" value="1"/>
</dbReference>
<dbReference type="PANTHER" id="PTHR13822:SF10">
    <property type="entry name" value="ATP SYNTHASE EPSILON CHAIN, CHLOROPLASTIC"/>
    <property type="match status" value="1"/>
</dbReference>
<evidence type="ECO:0000256" key="8">
    <source>
        <dbReference type="HAMAP-Rule" id="MF_00530"/>
    </source>
</evidence>
<keyword evidence="10" id="KW-0175">Coiled coil</keyword>
<dbReference type="InterPro" id="IPR001469">
    <property type="entry name" value="ATP_synth_F1_dsu/esu"/>
</dbReference>
<feature type="coiled-coil region" evidence="10">
    <location>
        <begin position="97"/>
        <end position="134"/>
    </location>
</feature>
<sequence>MADTATSTLHVELVAADRTVWSGEAAMIIARTHEGDIGVLRGHAPTLSLLSPSVVEIQVADTNQLVVAAVDGGFLSVANDRVSVLAERVEMAEDIEVSQAEVDLEEARRVLDSSNEAEQRVRHAEARIRAAEKVKKGI</sequence>
<evidence type="ECO:0000313" key="13">
    <source>
        <dbReference type="Proteomes" id="UP000307087"/>
    </source>
</evidence>
<comment type="function">
    <text evidence="8">Produces ATP from ADP in the presence of a proton gradient across the membrane.</text>
</comment>
<keyword evidence="5 8" id="KW-0472">Membrane</keyword>
<evidence type="ECO:0000256" key="2">
    <source>
        <dbReference type="ARBA" id="ARBA00005712"/>
    </source>
</evidence>
<comment type="subunit">
    <text evidence="8 9">F-type ATPases have 2 components, CF(1) - the catalytic core - and CF(0) - the membrane proton channel. CF(1) has five subunits: alpha(3), beta(3), gamma(1), delta(1), epsilon(1). CF(0) has three main subunits: a, b and c.</text>
</comment>
<keyword evidence="8" id="KW-0375">Hydrogen ion transport</keyword>
<dbReference type="OrthoDB" id="9791445at2"/>
<dbReference type="Proteomes" id="UP000307087">
    <property type="component" value="Unassembled WGS sequence"/>
</dbReference>
<dbReference type="RefSeq" id="WP_136561144.1">
    <property type="nucleotide sequence ID" value="NZ_BAABLS010000002.1"/>
</dbReference>
<dbReference type="SUPFAM" id="SSF51344">
    <property type="entry name" value="Epsilon subunit of F1F0-ATP synthase N-terminal domain"/>
    <property type="match status" value="1"/>
</dbReference>
<dbReference type="GO" id="GO:0046933">
    <property type="term" value="F:proton-transporting ATP synthase activity, rotational mechanism"/>
    <property type="evidence" value="ECO:0007669"/>
    <property type="project" value="UniProtKB-UniRule"/>
</dbReference>
<comment type="similarity">
    <text evidence="2 8 9">Belongs to the ATPase epsilon chain family.</text>
</comment>
<keyword evidence="3 8" id="KW-0813">Transport</keyword>
<keyword evidence="7 8" id="KW-0066">ATP synthesis</keyword>
<keyword evidence="4 8" id="KW-0406">Ion transport</keyword>
<evidence type="ECO:0000256" key="1">
    <source>
        <dbReference type="ARBA" id="ARBA00004202"/>
    </source>
</evidence>
<evidence type="ECO:0000256" key="3">
    <source>
        <dbReference type="ARBA" id="ARBA00022448"/>
    </source>
</evidence>
<keyword evidence="6 8" id="KW-0139">CF(1)</keyword>
<dbReference type="EMBL" id="STGW01000001">
    <property type="protein sequence ID" value="THV18430.1"/>
    <property type="molecule type" value="Genomic_DNA"/>
</dbReference>
<organism evidence="12 13">
    <name type="scientific">Nocardioides caeni</name>
    <dbReference type="NCBI Taxonomy" id="574700"/>
    <lineage>
        <taxon>Bacteria</taxon>
        <taxon>Bacillati</taxon>
        <taxon>Actinomycetota</taxon>
        <taxon>Actinomycetes</taxon>
        <taxon>Propionibacteriales</taxon>
        <taxon>Nocardioidaceae</taxon>
        <taxon>Nocardioides</taxon>
    </lineage>
</organism>
<dbReference type="GO" id="GO:0045259">
    <property type="term" value="C:proton-transporting ATP synthase complex"/>
    <property type="evidence" value="ECO:0007669"/>
    <property type="project" value="UniProtKB-KW"/>
</dbReference>
<dbReference type="InterPro" id="IPR036771">
    <property type="entry name" value="ATPsynth_dsu/esu_N"/>
</dbReference>
<dbReference type="AlphaFoldDB" id="A0A4S8NNC8"/>
<dbReference type="Pfam" id="PF02823">
    <property type="entry name" value="ATP-synt_DE_N"/>
    <property type="match status" value="1"/>
</dbReference>
<dbReference type="PANTHER" id="PTHR13822">
    <property type="entry name" value="ATP SYNTHASE DELTA/EPSILON CHAIN"/>
    <property type="match status" value="1"/>
</dbReference>